<reference evidence="2 3" key="1">
    <citation type="submission" date="2007-01" db="EMBL/GenBank/DDBJ databases">
        <authorList>
            <person name="Haygood M."/>
            <person name="Podell S."/>
            <person name="Anderson C."/>
            <person name="Hopkinson B."/>
            <person name="Roe K."/>
            <person name="Barbeau K."/>
            <person name="Gaasterland T."/>
            <person name="Ferriera S."/>
            <person name="Johnson J."/>
            <person name="Kravitz S."/>
            <person name="Beeson K."/>
            <person name="Sutton G."/>
            <person name="Rogers Y.-H."/>
            <person name="Friedman R."/>
            <person name="Frazier M."/>
            <person name="Venter J.C."/>
        </authorList>
    </citation>
    <scope>NUCLEOTIDE SEQUENCE [LARGE SCALE GENOMIC DNA]</scope>
    <source>
        <strain evidence="2 3">ATCC 23134</strain>
    </source>
</reference>
<protein>
    <submittedName>
        <fullName evidence="2">Lipoprotein, putative</fullName>
    </submittedName>
</protein>
<keyword evidence="1" id="KW-0732">Signal</keyword>
<gene>
    <name evidence="2" type="ORF">M23134_02892</name>
</gene>
<name>A1ZPZ0_MICM2</name>
<dbReference type="EMBL" id="AAWS01000022">
    <property type="protein sequence ID" value="EAY27645.1"/>
    <property type="molecule type" value="Genomic_DNA"/>
</dbReference>
<dbReference type="AlphaFoldDB" id="A1ZPZ0"/>
<keyword evidence="3" id="KW-1185">Reference proteome</keyword>
<evidence type="ECO:0000313" key="3">
    <source>
        <dbReference type="Proteomes" id="UP000004095"/>
    </source>
</evidence>
<organism evidence="2 3">
    <name type="scientific">Microscilla marina ATCC 23134</name>
    <dbReference type="NCBI Taxonomy" id="313606"/>
    <lineage>
        <taxon>Bacteria</taxon>
        <taxon>Pseudomonadati</taxon>
        <taxon>Bacteroidota</taxon>
        <taxon>Cytophagia</taxon>
        <taxon>Cytophagales</taxon>
        <taxon>Microscillaceae</taxon>
        <taxon>Microscilla</taxon>
    </lineage>
</organism>
<dbReference type="Proteomes" id="UP000004095">
    <property type="component" value="Unassembled WGS sequence"/>
</dbReference>
<dbReference type="RefSeq" id="WP_002699328.1">
    <property type="nucleotide sequence ID" value="NZ_AAWS01000022.1"/>
</dbReference>
<comment type="caution">
    <text evidence="2">The sequence shown here is derived from an EMBL/GenBank/DDBJ whole genome shotgun (WGS) entry which is preliminary data.</text>
</comment>
<evidence type="ECO:0000256" key="1">
    <source>
        <dbReference type="SAM" id="SignalP"/>
    </source>
</evidence>
<evidence type="ECO:0000313" key="2">
    <source>
        <dbReference type="EMBL" id="EAY27645.1"/>
    </source>
</evidence>
<keyword evidence="2" id="KW-0449">Lipoprotein</keyword>
<proteinExistence type="predicted"/>
<dbReference type="eggNOG" id="ENOG50339MK">
    <property type="taxonomic scope" value="Bacteria"/>
</dbReference>
<dbReference type="OrthoDB" id="799328at2"/>
<dbReference type="PROSITE" id="PS51257">
    <property type="entry name" value="PROKAR_LIPOPROTEIN"/>
    <property type="match status" value="1"/>
</dbReference>
<sequence length="110" mass="11977">MQKKTASFIFFLLLLVVSYACTKQASSLATAENSQAIVGKVLYTGSVAADGCGYIISAKGKRLKPVNLDQAFRQNGLDILFTYQVSNQEFSCGMQATKLTTVDILSIKKR</sequence>
<feature type="signal peptide" evidence="1">
    <location>
        <begin position="1"/>
        <end position="20"/>
    </location>
</feature>
<feature type="chain" id="PRO_5002642340" evidence="1">
    <location>
        <begin position="21"/>
        <end position="110"/>
    </location>
</feature>
<accession>A1ZPZ0</accession>